<dbReference type="CDD" id="cd13544">
    <property type="entry name" value="PBP2_Fbp_like_1"/>
    <property type="match status" value="1"/>
</dbReference>
<dbReference type="GO" id="GO:0015888">
    <property type="term" value="P:thiamine transport"/>
    <property type="evidence" value="ECO:0007669"/>
    <property type="project" value="TreeGrafter"/>
</dbReference>
<evidence type="ECO:0000256" key="2">
    <source>
        <dbReference type="SAM" id="SignalP"/>
    </source>
</evidence>
<keyword evidence="1 2" id="KW-0732">Signal</keyword>
<dbReference type="PIRSF" id="PIRSF002825">
    <property type="entry name" value="CfbpA"/>
    <property type="match status" value="1"/>
</dbReference>
<sequence length="339" mass="37410">MKRTLLTLALAATLPAAQGAGRLTIYCSMQNEVCEKAAKRFAEENGVETRFIRQSTGTILGKIKSEKDNPQADVWYGGTVEPHLQAADEDLLDLSVTSPGQADILPQFRKLAEQPHGRHLSLIYLMPFGIGVNTKKLAELGITPPKCFADLKDPKYKHLIQYADPRTTGTGYTTLATLITLWGEEEAFAYLKALRPNIAEYVKSGLATKNLATGEVAVDIGFLHNYMHEKEQGAPVEGILPCEGVGYGLGAVSIIKGARNRDNAVKFVDWALGVEAQELAWRETNYYQLPTNRHAKAPPQMNPAAELQLIDIDFIDRFGAAKEGKRLTDKWQREVKDGE</sequence>
<dbReference type="EMBL" id="UFUW01000001">
    <property type="protein sequence ID" value="SUX25340.1"/>
    <property type="molecule type" value="Genomic_DNA"/>
</dbReference>
<accession>A0A381EEG1</accession>
<dbReference type="InterPro" id="IPR006059">
    <property type="entry name" value="SBP"/>
</dbReference>
<keyword evidence="4" id="KW-1185">Reference proteome</keyword>
<dbReference type="PANTHER" id="PTHR30006">
    <property type="entry name" value="THIAMINE-BINDING PERIPLASMIC PROTEIN-RELATED"/>
    <property type="match status" value="1"/>
</dbReference>
<proteinExistence type="predicted"/>
<evidence type="ECO:0000256" key="1">
    <source>
        <dbReference type="ARBA" id="ARBA00022729"/>
    </source>
</evidence>
<protein>
    <submittedName>
        <fullName evidence="3">2-aminoethylphosphonate ABC transporter substrate-binding protein</fullName>
    </submittedName>
</protein>
<feature type="signal peptide" evidence="2">
    <location>
        <begin position="1"/>
        <end position="19"/>
    </location>
</feature>
<gene>
    <name evidence="3" type="ORF">NCTC13294_02372</name>
</gene>
<evidence type="ECO:0000313" key="3">
    <source>
        <dbReference type="EMBL" id="SUX25340.1"/>
    </source>
</evidence>
<feature type="chain" id="PRO_5017045113" evidence="2">
    <location>
        <begin position="20"/>
        <end position="339"/>
    </location>
</feature>
<organism evidence="3 4">
    <name type="scientific">Cardiobacterium valvarum</name>
    <dbReference type="NCBI Taxonomy" id="194702"/>
    <lineage>
        <taxon>Bacteria</taxon>
        <taxon>Pseudomonadati</taxon>
        <taxon>Pseudomonadota</taxon>
        <taxon>Gammaproteobacteria</taxon>
        <taxon>Cardiobacteriales</taxon>
        <taxon>Cardiobacteriaceae</taxon>
        <taxon>Cardiobacterium</taxon>
    </lineage>
</organism>
<reference evidence="3 4" key="1">
    <citation type="submission" date="2018-06" db="EMBL/GenBank/DDBJ databases">
        <authorList>
            <consortium name="Pathogen Informatics"/>
            <person name="Doyle S."/>
        </authorList>
    </citation>
    <scope>NUCLEOTIDE SEQUENCE [LARGE SCALE GENOMIC DNA]</scope>
    <source>
        <strain evidence="3 4">NCTC13294</strain>
    </source>
</reference>
<dbReference type="PANTHER" id="PTHR30006:SF2">
    <property type="entry name" value="ABC TRANSPORTER SUBSTRATE-BINDING PROTEIN"/>
    <property type="match status" value="1"/>
</dbReference>
<dbReference type="GO" id="GO:0030288">
    <property type="term" value="C:outer membrane-bounded periplasmic space"/>
    <property type="evidence" value="ECO:0007669"/>
    <property type="project" value="TreeGrafter"/>
</dbReference>
<name>A0A381EEG1_9GAMM</name>
<dbReference type="RefSeq" id="WP_115612470.1">
    <property type="nucleotide sequence ID" value="NZ_JBHLZC010000001.1"/>
</dbReference>
<evidence type="ECO:0000313" key="4">
    <source>
        <dbReference type="Proteomes" id="UP000254572"/>
    </source>
</evidence>
<dbReference type="GO" id="GO:0030976">
    <property type="term" value="F:thiamine pyrophosphate binding"/>
    <property type="evidence" value="ECO:0007669"/>
    <property type="project" value="TreeGrafter"/>
</dbReference>
<dbReference type="Gene3D" id="3.40.190.10">
    <property type="entry name" value="Periplasmic binding protein-like II"/>
    <property type="match status" value="2"/>
</dbReference>
<dbReference type="AlphaFoldDB" id="A0A381EEG1"/>
<dbReference type="Proteomes" id="UP000254572">
    <property type="component" value="Unassembled WGS sequence"/>
</dbReference>
<dbReference type="InterPro" id="IPR026045">
    <property type="entry name" value="Ferric-bd"/>
</dbReference>
<dbReference type="OrthoDB" id="305758at2"/>
<dbReference type="Pfam" id="PF13416">
    <property type="entry name" value="SBP_bac_8"/>
    <property type="match status" value="1"/>
</dbReference>
<dbReference type="GO" id="GO:0030975">
    <property type="term" value="F:thiamine binding"/>
    <property type="evidence" value="ECO:0007669"/>
    <property type="project" value="TreeGrafter"/>
</dbReference>
<dbReference type="SUPFAM" id="SSF53850">
    <property type="entry name" value="Periplasmic binding protein-like II"/>
    <property type="match status" value="1"/>
</dbReference>